<evidence type="ECO:0000313" key="2">
    <source>
        <dbReference type="EMBL" id="DBA29652.1"/>
    </source>
</evidence>
<reference evidence="2" key="1">
    <citation type="thesis" date="2020" institute="ProQuest LLC" country="789 East Eisenhower Parkway, Ann Arbor, MI, USA">
        <title>Comparative Genomics and Chromosome Evolution.</title>
        <authorList>
            <person name="Mudd A.B."/>
        </authorList>
    </citation>
    <scope>NUCLEOTIDE SEQUENCE</scope>
    <source>
        <strain evidence="2">1538</strain>
        <tissue evidence="2">Blood</tissue>
    </source>
</reference>
<organism evidence="2 3">
    <name type="scientific">Pyxicephalus adspersus</name>
    <name type="common">African bullfrog</name>
    <dbReference type="NCBI Taxonomy" id="30357"/>
    <lineage>
        <taxon>Eukaryota</taxon>
        <taxon>Metazoa</taxon>
        <taxon>Chordata</taxon>
        <taxon>Craniata</taxon>
        <taxon>Vertebrata</taxon>
        <taxon>Euteleostomi</taxon>
        <taxon>Amphibia</taxon>
        <taxon>Batrachia</taxon>
        <taxon>Anura</taxon>
        <taxon>Neobatrachia</taxon>
        <taxon>Ranoidea</taxon>
        <taxon>Pyxicephalidae</taxon>
        <taxon>Pyxicephalinae</taxon>
        <taxon>Pyxicephalus</taxon>
    </lineage>
</organism>
<comment type="caution">
    <text evidence="2">The sequence shown here is derived from an EMBL/GenBank/DDBJ whole genome shotgun (WGS) entry which is preliminary data.</text>
</comment>
<keyword evidence="1" id="KW-1133">Transmembrane helix</keyword>
<dbReference type="Proteomes" id="UP001181693">
    <property type="component" value="Unassembled WGS sequence"/>
</dbReference>
<accession>A0AAV3ASK5</accession>
<keyword evidence="3" id="KW-1185">Reference proteome</keyword>
<evidence type="ECO:0000313" key="3">
    <source>
        <dbReference type="Proteomes" id="UP001181693"/>
    </source>
</evidence>
<evidence type="ECO:0000256" key="1">
    <source>
        <dbReference type="SAM" id="Phobius"/>
    </source>
</evidence>
<dbReference type="AlphaFoldDB" id="A0AAV3ASK5"/>
<name>A0AAV3ASK5_PYXAD</name>
<keyword evidence="1" id="KW-0812">Transmembrane</keyword>
<proteinExistence type="predicted"/>
<sequence length="90" mass="10395">MWLQPSIFGYVGGEVKGMVWLQLSIYGYVGEGVFTAVYLWVYGKRAECLVWLKLSIYRYVGGEVKIVCGYKCLYMGMWQKEWGVITAVYI</sequence>
<protein>
    <submittedName>
        <fullName evidence="2">Uncharacterized protein</fullName>
    </submittedName>
</protein>
<dbReference type="EMBL" id="DYDO01000002">
    <property type="protein sequence ID" value="DBA29652.1"/>
    <property type="molecule type" value="Genomic_DNA"/>
</dbReference>
<gene>
    <name evidence="2" type="ORF">GDO54_005718</name>
</gene>
<feature type="transmembrane region" description="Helical" evidence="1">
    <location>
        <begin position="20"/>
        <end position="41"/>
    </location>
</feature>
<keyword evidence="1" id="KW-0472">Membrane</keyword>